<dbReference type="InterPro" id="IPR040676">
    <property type="entry name" value="DUF5641"/>
</dbReference>
<sequence>MFLLDNRPIGAPHIDHLEKTSLCKQARFLQQLREDFEEKVLRRVPWPSGAAANETKDLKALKIGDVVLIGSDDKGRLEWPVGRILEMYPRKDGHVRVVKGKTSGREITRPVQCIQPLEVSASQEPPSAAETIVTDGVRGDDLQEQGEPNISCEVKTRIGRSVTLPIKYKT</sequence>
<feature type="domain" description="DUF5641" evidence="1">
    <location>
        <begin position="56"/>
        <end position="116"/>
    </location>
</feature>
<accession>A0ABQ9H1B8</accession>
<dbReference type="Pfam" id="PF18701">
    <property type="entry name" value="DUF5641"/>
    <property type="match status" value="1"/>
</dbReference>
<name>A0ABQ9H1B8_9NEOP</name>
<evidence type="ECO:0000259" key="1">
    <source>
        <dbReference type="Pfam" id="PF18701"/>
    </source>
</evidence>
<dbReference type="Proteomes" id="UP001159363">
    <property type="component" value="Chromosome 7"/>
</dbReference>
<comment type="caution">
    <text evidence="2">The sequence shown here is derived from an EMBL/GenBank/DDBJ whole genome shotgun (WGS) entry which is preliminary data.</text>
</comment>
<gene>
    <name evidence="2" type="ORF">PR048_022567</name>
</gene>
<protein>
    <recommendedName>
        <fullName evidence="1">DUF5641 domain-containing protein</fullName>
    </recommendedName>
</protein>
<reference evidence="2 3" key="1">
    <citation type="submission" date="2023-02" db="EMBL/GenBank/DDBJ databases">
        <title>LHISI_Scaffold_Assembly.</title>
        <authorList>
            <person name="Stuart O.P."/>
            <person name="Cleave R."/>
            <person name="Magrath M.J.L."/>
            <person name="Mikheyev A.S."/>
        </authorList>
    </citation>
    <scope>NUCLEOTIDE SEQUENCE [LARGE SCALE GENOMIC DNA]</scope>
    <source>
        <strain evidence="2">Daus_M_001</strain>
        <tissue evidence="2">Leg muscle</tissue>
    </source>
</reference>
<dbReference type="EMBL" id="JARBHB010000008">
    <property type="protein sequence ID" value="KAJ8878100.1"/>
    <property type="molecule type" value="Genomic_DNA"/>
</dbReference>
<keyword evidence="3" id="KW-1185">Reference proteome</keyword>
<proteinExistence type="predicted"/>
<evidence type="ECO:0000313" key="2">
    <source>
        <dbReference type="EMBL" id="KAJ8878100.1"/>
    </source>
</evidence>
<organism evidence="2 3">
    <name type="scientific">Dryococelus australis</name>
    <dbReference type="NCBI Taxonomy" id="614101"/>
    <lineage>
        <taxon>Eukaryota</taxon>
        <taxon>Metazoa</taxon>
        <taxon>Ecdysozoa</taxon>
        <taxon>Arthropoda</taxon>
        <taxon>Hexapoda</taxon>
        <taxon>Insecta</taxon>
        <taxon>Pterygota</taxon>
        <taxon>Neoptera</taxon>
        <taxon>Polyneoptera</taxon>
        <taxon>Phasmatodea</taxon>
        <taxon>Verophasmatodea</taxon>
        <taxon>Anareolatae</taxon>
        <taxon>Phasmatidae</taxon>
        <taxon>Eurycanthinae</taxon>
        <taxon>Dryococelus</taxon>
    </lineage>
</organism>
<evidence type="ECO:0000313" key="3">
    <source>
        <dbReference type="Proteomes" id="UP001159363"/>
    </source>
</evidence>